<sequence>SEAKRLELERKLVEYRKSDAYLMKLKYMKLKKYLKEIDERQKGALQRNQTFLKEFDQFEAHMKTSSSEMIQKMEVWYGRQIKSALSLQEGNLSAESDKEEEYNKQLPWVGRQAGISTGAAVPRGLYHPATVFMGCPTSAVSAAGGLGMQQKPPQPTESCLVPDPPSCSPSLERLGPESRSADLESDASVEGAARHGDLAASEEGSEHLISSASDPEHAAPEEERLRGSIPGPKPCLSNWWTCKEASWESSVELPVPVSAKEVMPSTRGVPRGTAPPADIWEWGRDAHTVECSLLQPLNPPVAQEEPSVSSAPDGFCNRAGSLKEDDLEACEAVVLHQLQALLQNQQWDVDVLQTCLSNHALFLKKHQVQLTEEVAEMFESLLVSSKKAQDGQALPVLREVLPEECGDRSSIQSNESSYSLPSIPNDGGEIKQAKHAPQLAGAGEQGWDSGDNSSKAKASQEMHSETSSSSNERSPPFSR</sequence>
<evidence type="ECO:0000256" key="3">
    <source>
        <dbReference type="ARBA" id="ARBA00010767"/>
    </source>
</evidence>
<name>A0A850W675_FREMA</name>
<feature type="compositionally biased region" description="Low complexity" evidence="10">
    <location>
        <begin position="465"/>
        <end position="479"/>
    </location>
</feature>
<keyword evidence="6" id="KW-0206">Cytoskeleton</keyword>
<dbReference type="EMBL" id="WAAD01021896">
    <property type="protein sequence ID" value="NWH49404.1"/>
    <property type="molecule type" value="Genomic_DNA"/>
</dbReference>
<dbReference type="GO" id="GO:0007051">
    <property type="term" value="P:spindle organization"/>
    <property type="evidence" value="ECO:0007669"/>
    <property type="project" value="InterPro"/>
</dbReference>
<feature type="compositionally biased region" description="Basic and acidic residues" evidence="10">
    <location>
        <begin position="214"/>
        <end position="226"/>
    </location>
</feature>
<keyword evidence="7" id="KW-0966">Cell projection</keyword>
<keyword evidence="5" id="KW-0963">Cytoplasm</keyword>
<feature type="non-terminal residue" evidence="11">
    <location>
        <position position="479"/>
    </location>
</feature>
<feature type="region of interest" description="Disordered" evidence="10">
    <location>
        <begin position="145"/>
        <end position="230"/>
    </location>
</feature>
<reference evidence="11" key="1">
    <citation type="submission" date="2019-09" db="EMBL/GenBank/DDBJ databases">
        <title>Bird 10,000 Genomes (B10K) Project - Family phase.</title>
        <authorList>
            <person name="Zhang G."/>
        </authorList>
    </citation>
    <scope>NUCLEOTIDE SEQUENCE</scope>
    <source>
        <strain evidence="11">B10K-DU-002-48</strain>
        <tissue evidence="11">Muscle</tissue>
    </source>
</reference>
<evidence type="ECO:0000256" key="6">
    <source>
        <dbReference type="ARBA" id="ARBA00023212"/>
    </source>
</evidence>
<gene>
    <name evidence="11" type="primary">Kiz</name>
    <name evidence="11" type="ORF">FREMAG_R06754</name>
</gene>
<evidence type="ECO:0000313" key="12">
    <source>
        <dbReference type="Proteomes" id="UP000632118"/>
    </source>
</evidence>
<evidence type="ECO:0000256" key="2">
    <source>
        <dbReference type="ARBA" id="ARBA00004300"/>
    </source>
</evidence>
<dbReference type="OrthoDB" id="8015657at2759"/>
<proteinExistence type="inferred from homology"/>
<evidence type="ECO:0000256" key="7">
    <source>
        <dbReference type="ARBA" id="ARBA00023273"/>
    </source>
</evidence>
<dbReference type="InterPro" id="IPR026742">
    <property type="entry name" value="Centrosomal_kizuma"/>
</dbReference>
<feature type="compositionally biased region" description="Polar residues" evidence="10">
    <location>
        <begin position="409"/>
        <end position="422"/>
    </location>
</feature>
<dbReference type="Proteomes" id="UP000632118">
    <property type="component" value="Unassembled WGS sequence"/>
</dbReference>
<dbReference type="AlphaFoldDB" id="A0A850W675"/>
<evidence type="ECO:0000313" key="11">
    <source>
        <dbReference type="EMBL" id="NWH49404.1"/>
    </source>
</evidence>
<evidence type="ECO:0000256" key="8">
    <source>
        <dbReference type="ARBA" id="ARBA00024919"/>
    </source>
</evidence>
<protein>
    <recommendedName>
        <fullName evidence="4">Centrosomal protein kizuna</fullName>
    </recommendedName>
    <alternativeName>
        <fullName evidence="9">Polo-like kinase 1 substrate 1</fullName>
    </alternativeName>
</protein>
<evidence type="ECO:0000256" key="1">
    <source>
        <dbReference type="ARBA" id="ARBA00004120"/>
    </source>
</evidence>
<evidence type="ECO:0000256" key="9">
    <source>
        <dbReference type="ARBA" id="ARBA00031153"/>
    </source>
</evidence>
<dbReference type="GO" id="GO:0005813">
    <property type="term" value="C:centrosome"/>
    <property type="evidence" value="ECO:0007669"/>
    <property type="project" value="UniProtKB-SubCell"/>
</dbReference>
<evidence type="ECO:0000256" key="4">
    <source>
        <dbReference type="ARBA" id="ARBA00013872"/>
    </source>
</evidence>
<dbReference type="PANTHER" id="PTHR16299:SF2">
    <property type="entry name" value="CENTROSOMAL PROTEIN KIZUNA"/>
    <property type="match status" value="1"/>
</dbReference>
<comment type="similarity">
    <text evidence="3">Belongs to the kizuna family.</text>
</comment>
<dbReference type="PANTHER" id="PTHR16299">
    <property type="entry name" value="CENTROSOMAL PROTEIN KIZUNA"/>
    <property type="match status" value="1"/>
</dbReference>
<accession>A0A850W675</accession>
<comment type="caution">
    <text evidence="11">The sequence shown here is derived from an EMBL/GenBank/DDBJ whole genome shotgun (WGS) entry which is preliminary data.</text>
</comment>
<keyword evidence="12" id="KW-1185">Reference proteome</keyword>
<feature type="region of interest" description="Disordered" evidence="10">
    <location>
        <begin position="404"/>
        <end position="479"/>
    </location>
</feature>
<comment type="function">
    <text evidence="8">Centrosomal protein required for establishing a robust mitotic centrosome architecture that can endure the forces that converge on the centrosomes during spindle formation. Required for stabilizing the expanded pericentriolar material around the centriole.</text>
</comment>
<evidence type="ECO:0000256" key="5">
    <source>
        <dbReference type="ARBA" id="ARBA00022490"/>
    </source>
</evidence>
<evidence type="ECO:0000256" key="10">
    <source>
        <dbReference type="SAM" id="MobiDB-lite"/>
    </source>
</evidence>
<organism evidence="11 12">
    <name type="scientific">Fregata magnificens</name>
    <name type="common">Magnificent frigatebird</name>
    <dbReference type="NCBI Taxonomy" id="37042"/>
    <lineage>
        <taxon>Eukaryota</taxon>
        <taxon>Metazoa</taxon>
        <taxon>Chordata</taxon>
        <taxon>Craniata</taxon>
        <taxon>Vertebrata</taxon>
        <taxon>Euteleostomi</taxon>
        <taxon>Archelosauria</taxon>
        <taxon>Archosauria</taxon>
        <taxon>Dinosauria</taxon>
        <taxon>Saurischia</taxon>
        <taxon>Theropoda</taxon>
        <taxon>Coelurosauria</taxon>
        <taxon>Aves</taxon>
        <taxon>Neognathae</taxon>
        <taxon>Neoaves</taxon>
        <taxon>Aequornithes</taxon>
        <taxon>Suliformes</taxon>
        <taxon>Fregatidae</taxon>
        <taxon>Fregata</taxon>
    </lineage>
</organism>
<comment type="subcellular location">
    <subcellularLocation>
        <location evidence="1">Cytoplasm</location>
        <location evidence="1">Cytoskeleton</location>
        <location evidence="1">Cilium basal body</location>
    </subcellularLocation>
    <subcellularLocation>
        <location evidence="2">Cytoplasm</location>
        <location evidence="2">Cytoskeleton</location>
        <location evidence="2">Microtubule organizing center</location>
        <location evidence="2">Centrosome</location>
    </subcellularLocation>
</comment>
<feature type="non-terminal residue" evidence="11">
    <location>
        <position position="1"/>
    </location>
</feature>